<dbReference type="Proteomes" id="UP000318741">
    <property type="component" value="Chromosome"/>
</dbReference>
<dbReference type="Pfam" id="PF01345">
    <property type="entry name" value="DUF11"/>
    <property type="match status" value="2"/>
</dbReference>
<feature type="domain" description="DUF11" evidence="2">
    <location>
        <begin position="59"/>
        <end position="139"/>
    </location>
</feature>
<dbReference type="AlphaFoldDB" id="A0A517P7B4"/>
<proteinExistence type="predicted"/>
<name>A0A517P7B4_9PLAN</name>
<dbReference type="InterPro" id="IPR001434">
    <property type="entry name" value="OmcB-like_DUF11"/>
</dbReference>
<dbReference type="PANTHER" id="PTHR34819:SF3">
    <property type="entry name" value="CELL SURFACE PROTEIN"/>
    <property type="match status" value="1"/>
</dbReference>
<sequence precursor="true">MNLTSLRTAAVAAGAALLTGGALSLTQDAAVAVPQAADSGLTLAGPTGEDTIEITRRGPSQIRAGEEFTYDLVLRNISDEPIRGIRVTETTQGVELRGANDKAAQVEGNRLSFNAGQLAAGDSRTLKVTARASETGEARSCIVVDYDPALCTVYKVTKPDLKLVWTLYADRDVEAQCDVAGVYSCDDVFIEYKVTNDGTGETEPIVLTHNLPEGLTYTGKQTVKATVDPLGAGETKAFRVPLELTDDAAGRQLDLSAEAKAGGITASTDAQTVSILEPSLDVRVDGPAEQYLGRDATARVTVTNNSDAPALNTMVAITAPEGARDVRFDTRDFDGETLNVGCLMPGESRTYNATYRVEEAGEFDMAAAASAYCVEAVEKTLTTTYKGISAILIETVDKVDPVAVGENTTYEVYVKNQGSAPDLNVNLTGTLPDGLTFVSATGDSDVKADGKNLTFGQIDELAPGEVVSWNVTVKADKAAKVQFKLNLKSDANPEPIREEEPTTLY</sequence>
<evidence type="ECO:0000313" key="3">
    <source>
        <dbReference type="EMBL" id="QDT15271.1"/>
    </source>
</evidence>
<evidence type="ECO:0000313" key="4">
    <source>
        <dbReference type="Proteomes" id="UP000318741"/>
    </source>
</evidence>
<keyword evidence="4" id="KW-1185">Reference proteome</keyword>
<reference evidence="3 4" key="1">
    <citation type="submission" date="2019-02" db="EMBL/GenBank/DDBJ databases">
        <title>Deep-cultivation of Planctomycetes and their phenomic and genomic characterization uncovers novel biology.</title>
        <authorList>
            <person name="Wiegand S."/>
            <person name="Jogler M."/>
            <person name="Boedeker C."/>
            <person name="Pinto D."/>
            <person name="Vollmers J."/>
            <person name="Rivas-Marin E."/>
            <person name="Kohn T."/>
            <person name="Peeters S.H."/>
            <person name="Heuer A."/>
            <person name="Rast P."/>
            <person name="Oberbeckmann S."/>
            <person name="Bunk B."/>
            <person name="Jeske O."/>
            <person name="Meyerdierks A."/>
            <person name="Storesund J.E."/>
            <person name="Kallscheuer N."/>
            <person name="Luecker S."/>
            <person name="Lage O.M."/>
            <person name="Pohl T."/>
            <person name="Merkel B.J."/>
            <person name="Hornburger P."/>
            <person name="Mueller R.-W."/>
            <person name="Bruemmer F."/>
            <person name="Labrenz M."/>
            <person name="Spormann A.M."/>
            <person name="Op den Camp H."/>
            <person name="Overmann J."/>
            <person name="Amann R."/>
            <person name="Jetten M.S.M."/>
            <person name="Mascher T."/>
            <person name="Medema M.H."/>
            <person name="Devos D.P."/>
            <person name="Kaster A.-K."/>
            <person name="Ovreas L."/>
            <person name="Rohde M."/>
            <person name="Galperin M.Y."/>
            <person name="Jogler C."/>
        </authorList>
    </citation>
    <scope>NUCLEOTIDE SEQUENCE [LARGE SCALE GENOMIC DNA]</scope>
    <source>
        <strain evidence="3 4">CA12</strain>
    </source>
</reference>
<feature type="signal peptide" evidence="1">
    <location>
        <begin position="1"/>
        <end position="24"/>
    </location>
</feature>
<dbReference type="InterPro" id="IPR051172">
    <property type="entry name" value="Chlamydia_OmcB"/>
</dbReference>
<keyword evidence="1" id="KW-0732">Signal</keyword>
<dbReference type="Gene3D" id="2.60.40.10">
    <property type="entry name" value="Immunoglobulins"/>
    <property type="match status" value="3"/>
</dbReference>
<dbReference type="PANTHER" id="PTHR34819">
    <property type="entry name" value="LARGE CYSTEINE-RICH PERIPLASMIC PROTEIN OMCB"/>
    <property type="match status" value="1"/>
</dbReference>
<dbReference type="EMBL" id="CP036265">
    <property type="protein sequence ID" value="QDT15271.1"/>
    <property type="molecule type" value="Genomic_DNA"/>
</dbReference>
<feature type="domain" description="DUF11" evidence="2">
    <location>
        <begin position="394"/>
        <end position="490"/>
    </location>
</feature>
<feature type="chain" id="PRO_5021979478" evidence="1">
    <location>
        <begin position="25"/>
        <end position="505"/>
    </location>
</feature>
<evidence type="ECO:0000256" key="1">
    <source>
        <dbReference type="SAM" id="SignalP"/>
    </source>
</evidence>
<dbReference type="RefSeq" id="WP_145358083.1">
    <property type="nucleotide sequence ID" value="NZ_CP036265.1"/>
</dbReference>
<dbReference type="InterPro" id="IPR047589">
    <property type="entry name" value="DUF11_rpt"/>
</dbReference>
<organism evidence="3 4">
    <name type="scientific">Alienimonas californiensis</name>
    <dbReference type="NCBI Taxonomy" id="2527989"/>
    <lineage>
        <taxon>Bacteria</taxon>
        <taxon>Pseudomonadati</taxon>
        <taxon>Planctomycetota</taxon>
        <taxon>Planctomycetia</taxon>
        <taxon>Planctomycetales</taxon>
        <taxon>Planctomycetaceae</taxon>
        <taxon>Alienimonas</taxon>
    </lineage>
</organism>
<dbReference type="KEGG" id="acaf:CA12_13540"/>
<protein>
    <submittedName>
        <fullName evidence="3">Large cysteine-rich periplasmic protein omcB</fullName>
    </submittedName>
</protein>
<dbReference type="OrthoDB" id="231863at2"/>
<accession>A0A517P7B4</accession>
<gene>
    <name evidence="3" type="primary">omcB_1</name>
    <name evidence="3" type="ORF">CA12_13540</name>
</gene>
<dbReference type="InterPro" id="IPR013783">
    <property type="entry name" value="Ig-like_fold"/>
</dbReference>
<dbReference type="NCBIfam" id="TIGR01451">
    <property type="entry name" value="B_ant_repeat"/>
    <property type="match status" value="1"/>
</dbReference>
<evidence type="ECO:0000259" key="2">
    <source>
        <dbReference type="Pfam" id="PF01345"/>
    </source>
</evidence>